<evidence type="ECO:0000313" key="8">
    <source>
        <dbReference type="Proteomes" id="UP000029121"/>
    </source>
</evidence>
<dbReference type="InterPro" id="IPR002100">
    <property type="entry name" value="TF_MADSbox"/>
</dbReference>
<dbReference type="FunFam" id="3.40.1810.10:FF:000006">
    <property type="entry name" value="Agamous-like MADS-box protein AGL62"/>
    <property type="match status" value="1"/>
</dbReference>
<evidence type="ECO:0000256" key="2">
    <source>
        <dbReference type="ARBA" id="ARBA00023015"/>
    </source>
</evidence>
<dbReference type="KEGG" id="crb:17897044"/>
<name>R0I479_9BRAS</name>
<dbReference type="Proteomes" id="UP000029121">
    <property type="component" value="Unassembled WGS sequence"/>
</dbReference>
<dbReference type="PANTHER" id="PTHR11945:SF776">
    <property type="entry name" value="AGAMOUS-LIKE 50-RELATED"/>
    <property type="match status" value="1"/>
</dbReference>
<dbReference type="PANTHER" id="PTHR11945">
    <property type="entry name" value="MADS BOX PROTEIN"/>
    <property type="match status" value="1"/>
</dbReference>
<dbReference type="SMART" id="SM00432">
    <property type="entry name" value="MADS"/>
    <property type="match status" value="1"/>
</dbReference>
<dbReference type="Pfam" id="PF00319">
    <property type="entry name" value="SRF-TF"/>
    <property type="match status" value="1"/>
</dbReference>
<dbReference type="SUPFAM" id="SSF55455">
    <property type="entry name" value="SRF-like"/>
    <property type="match status" value="1"/>
</dbReference>
<dbReference type="STRING" id="81985.R0I479"/>
<reference evidence="8" key="1">
    <citation type="journal article" date="2013" name="Nat. Genet.">
        <title>The Capsella rubella genome and the genomic consequences of rapid mating system evolution.</title>
        <authorList>
            <person name="Slotte T."/>
            <person name="Hazzouri K.M."/>
            <person name="Agren J.A."/>
            <person name="Koenig D."/>
            <person name="Maumus F."/>
            <person name="Guo Y.L."/>
            <person name="Steige K."/>
            <person name="Platts A.E."/>
            <person name="Escobar J.S."/>
            <person name="Newman L.K."/>
            <person name="Wang W."/>
            <person name="Mandakova T."/>
            <person name="Vello E."/>
            <person name="Smith L.M."/>
            <person name="Henz S.R."/>
            <person name="Steffen J."/>
            <person name="Takuno S."/>
            <person name="Brandvain Y."/>
            <person name="Coop G."/>
            <person name="Andolfatto P."/>
            <person name="Hu T.T."/>
            <person name="Blanchette M."/>
            <person name="Clark R.M."/>
            <person name="Quesneville H."/>
            <person name="Nordborg M."/>
            <person name="Gaut B.S."/>
            <person name="Lysak M.A."/>
            <person name="Jenkins J."/>
            <person name="Grimwood J."/>
            <person name="Chapman J."/>
            <person name="Prochnik S."/>
            <person name="Shu S."/>
            <person name="Rokhsar D."/>
            <person name="Schmutz J."/>
            <person name="Weigel D."/>
            <person name="Wright S.I."/>
        </authorList>
    </citation>
    <scope>NUCLEOTIDE SEQUENCE [LARGE SCALE GENOMIC DNA]</scope>
    <source>
        <strain evidence="8">cv. Monte Gargano</strain>
    </source>
</reference>
<comment type="subcellular location">
    <subcellularLocation>
        <location evidence="1">Nucleus</location>
    </subcellularLocation>
</comment>
<dbReference type="eggNOG" id="KOG0014">
    <property type="taxonomic scope" value="Eukaryota"/>
</dbReference>
<dbReference type="GO" id="GO:0046983">
    <property type="term" value="F:protein dimerization activity"/>
    <property type="evidence" value="ECO:0007669"/>
    <property type="project" value="InterPro"/>
</dbReference>
<proteinExistence type="predicted"/>
<evidence type="ECO:0000256" key="1">
    <source>
        <dbReference type="ARBA" id="ARBA00004123"/>
    </source>
</evidence>
<keyword evidence="8" id="KW-1185">Reference proteome</keyword>
<dbReference type="Gene3D" id="3.40.1810.10">
    <property type="entry name" value="Transcription factor, MADS-box"/>
    <property type="match status" value="1"/>
</dbReference>
<dbReference type="GO" id="GO:0005634">
    <property type="term" value="C:nucleus"/>
    <property type="evidence" value="ECO:0007669"/>
    <property type="project" value="UniProtKB-SubCell"/>
</dbReference>
<dbReference type="PRINTS" id="PR00404">
    <property type="entry name" value="MADSDOMAIN"/>
</dbReference>
<dbReference type="OrthoDB" id="2284405at2759"/>
<evidence type="ECO:0000259" key="6">
    <source>
        <dbReference type="PROSITE" id="PS50066"/>
    </source>
</evidence>
<dbReference type="InterPro" id="IPR033896">
    <property type="entry name" value="MEF2-like_N"/>
</dbReference>
<dbReference type="EMBL" id="KB870805">
    <property type="protein sequence ID" value="EOA37054.1"/>
    <property type="molecule type" value="Genomic_DNA"/>
</dbReference>
<protein>
    <recommendedName>
        <fullName evidence="6">MADS-box domain-containing protein</fullName>
    </recommendedName>
</protein>
<dbReference type="GO" id="GO:0000978">
    <property type="term" value="F:RNA polymerase II cis-regulatory region sequence-specific DNA binding"/>
    <property type="evidence" value="ECO:0007669"/>
    <property type="project" value="TreeGrafter"/>
</dbReference>
<evidence type="ECO:0000256" key="3">
    <source>
        <dbReference type="ARBA" id="ARBA00023125"/>
    </source>
</evidence>
<organism evidence="7 8">
    <name type="scientific">Capsella rubella</name>
    <dbReference type="NCBI Taxonomy" id="81985"/>
    <lineage>
        <taxon>Eukaryota</taxon>
        <taxon>Viridiplantae</taxon>
        <taxon>Streptophyta</taxon>
        <taxon>Embryophyta</taxon>
        <taxon>Tracheophyta</taxon>
        <taxon>Spermatophyta</taxon>
        <taxon>Magnoliopsida</taxon>
        <taxon>eudicotyledons</taxon>
        <taxon>Gunneridae</taxon>
        <taxon>Pentapetalae</taxon>
        <taxon>rosids</taxon>
        <taxon>malvids</taxon>
        <taxon>Brassicales</taxon>
        <taxon>Brassicaceae</taxon>
        <taxon>Camelineae</taxon>
        <taxon>Capsella</taxon>
    </lineage>
</organism>
<accession>R0I479</accession>
<keyword evidence="4" id="KW-0804">Transcription</keyword>
<dbReference type="AlphaFoldDB" id="R0I479"/>
<sequence>MVKNNLGRRKVEMVKMTNETNLQVTFSKRRSGLFKKASELCTLCDANIAILLFSPSGKVFSFGHPDLSLLLDNSPERISNIDLDHGSRNPYLQMLNDRYAELMAGKEREQMKRAMIVQNQRRNNEPDNWWRISTEELSFGQLARMKLALEVLRRKVEETASQFHQTNANYYIGSSGTAASEPVNGGNVSTNQELFHPIYSLPFGFNVMNRTPAGYNHTLIHQNLEFKHPHPYHGPRYY</sequence>
<keyword evidence="3" id="KW-0238">DNA-binding</keyword>
<keyword evidence="2" id="KW-0805">Transcription regulation</keyword>
<evidence type="ECO:0000256" key="4">
    <source>
        <dbReference type="ARBA" id="ARBA00023163"/>
    </source>
</evidence>
<dbReference type="PROSITE" id="PS50066">
    <property type="entry name" value="MADS_BOX_2"/>
    <property type="match status" value="1"/>
</dbReference>
<dbReference type="CDD" id="cd00265">
    <property type="entry name" value="MADS_MEF2_like"/>
    <property type="match status" value="1"/>
</dbReference>
<gene>
    <name evidence="7" type="ORF">CARUB_v10010156mg</name>
</gene>
<dbReference type="GO" id="GO:0045944">
    <property type="term" value="P:positive regulation of transcription by RNA polymerase II"/>
    <property type="evidence" value="ECO:0007669"/>
    <property type="project" value="InterPro"/>
</dbReference>
<keyword evidence="5" id="KW-0539">Nucleus</keyword>
<evidence type="ECO:0000313" key="7">
    <source>
        <dbReference type="EMBL" id="EOA37054.1"/>
    </source>
</evidence>
<feature type="domain" description="MADS-box" evidence="6">
    <location>
        <begin position="6"/>
        <end position="66"/>
    </location>
</feature>
<dbReference type="GO" id="GO:0000981">
    <property type="term" value="F:DNA-binding transcription factor activity, RNA polymerase II-specific"/>
    <property type="evidence" value="ECO:0007669"/>
    <property type="project" value="TreeGrafter"/>
</dbReference>
<evidence type="ECO:0000256" key="5">
    <source>
        <dbReference type="ARBA" id="ARBA00023242"/>
    </source>
</evidence>
<dbReference type="InterPro" id="IPR036879">
    <property type="entry name" value="TF_MADSbox_sf"/>
</dbReference>